<feature type="domain" description="HTH lysR-type" evidence="5">
    <location>
        <begin position="1"/>
        <end position="60"/>
    </location>
</feature>
<dbReference type="GO" id="GO:0003700">
    <property type="term" value="F:DNA-binding transcription factor activity"/>
    <property type="evidence" value="ECO:0007669"/>
    <property type="project" value="InterPro"/>
</dbReference>
<evidence type="ECO:0000256" key="3">
    <source>
        <dbReference type="ARBA" id="ARBA00023125"/>
    </source>
</evidence>
<dbReference type="Gene3D" id="1.10.10.10">
    <property type="entry name" value="Winged helix-like DNA-binding domain superfamily/Winged helix DNA-binding domain"/>
    <property type="match status" value="1"/>
</dbReference>
<dbReference type="Gene3D" id="3.40.190.290">
    <property type="match status" value="1"/>
</dbReference>
<evidence type="ECO:0000256" key="4">
    <source>
        <dbReference type="ARBA" id="ARBA00023163"/>
    </source>
</evidence>
<dbReference type="GO" id="GO:0005829">
    <property type="term" value="C:cytosol"/>
    <property type="evidence" value="ECO:0007669"/>
    <property type="project" value="TreeGrafter"/>
</dbReference>
<evidence type="ECO:0000259" key="5">
    <source>
        <dbReference type="PROSITE" id="PS50931"/>
    </source>
</evidence>
<dbReference type="InterPro" id="IPR005119">
    <property type="entry name" value="LysR_subst-bd"/>
</dbReference>
<dbReference type="EMBL" id="WWCH01000001">
    <property type="protein sequence ID" value="MYM79396.1"/>
    <property type="molecule type" value="Genomic_DNA"/>
</dbReference>
<dbReference type="InterPro" id="IPR036388">
    <property type="entry name" value="WH-like_DNA-bd_sf"/>
</dbReference>
<dbReference type="PANTHER" id="PTHR30419:SF8">
    <property type="entry name" value="NITROGEN ASSIMILATION TRANSCRIPTIONAL ACTIVATOR-RELATED"/>
    <property type="match status" value="1"/>
</dbReference>
<protein>
    <submittedName>
        <fullName evidence="6">LysR family transcriptional regulator</fullName>
    </submittedName>
</protein>
<keyword evidence="4" id="KW-0804">Transcription</keyword>
<evidence type="ECO:0000256" key="1">
    <source>
        <dbReference type="ARBA" id="ARBA00009437"/>
    </source>
</evidence>
<dbReference type="SUPFAM" id="SSF46785">
    <property type="entry name" value="Winged helix' DNA-binding domain"/>
    <property type="match status" value="1"/>
</dbReference>
<evidence type="ECO:0000313" key="6">
    <source>
        <dbReference type="EMBL" id="MYM79396.1"/>
    </source>
</evidence>
<dbReference type="PANTHER" id="PTHR30419">
    <property type="entry name" value="HTH-TYPE TRANSCRIPTIONAL REGULATOR YBHD"/>
    <property type="match status" value="1"/>
</dbReference>
<keyword evidence="3" id="KW-0238">DNA-binding</keyword>
<comment type="similarity">
    <text evidence="1">Belongs to the LysR transcriptional regulatory family.</text>
</comment>
<dbReference type="Pfam" id="PF03466">
    <property type="entry name" value="LysR_substrate"/>
    <property type="match status" value="1"/>
</dbReference>
<dbReference type="PROSITE" id="PS50931">
    <property type="entry name" value="HTH_LYSR"/>
    <property type="match status" value="1"/>
</dbReference>
<dbReference type="GO" id="GO:0003677">
    <property type="term" value="F:DNA binding"/>
    <property type="evidence" value="ECO:0007669"/>
    <property type="project" value="UniProtKB-KW"/>
</dbReference>
<dbReference type="InterPro" id="IPR050950">
    <property type="entry name" value="HTH-type_LysR_regulators"/>
</dbReference>
<dbReference type="InterPro" id="IPR000847">
    <property type="entry name" value="LysR_HTH_N"/>
</dbReference>
<dbReference type="AlphaFoldDB" id="A0A505MQ25"/>
<accession>A0A505MQ25</accession>
<sequence length="301" mass="34103">MKQGLRHIRAFLTVAELKNFARAANKLCISPSTLTLQIQQLEDELHLKLFDRTRHSVKITPEGQQMIIPLKSVLLEYEHALELSQNISEHVLGTINIAVLPTIASSLLPCWIQEFKKEYPLVKIVVHDLNANEIHGAVKSAVADIGIGTIETVDPHLAFYRLFDDELLVFFPEGHDLQFKEQIYFRDVISFPQIVTMPGSSVYKTFNRALENIDLSIENIDVACEVRYLTTAIGLISSHIGIAVLPESTPISLHENKVIKQKIIDFPFSRTINLIKLKTTHQSLITEKFIKIILNTFKDIS</sequence>
<proteinExistence type="inferred from homology"/>
<comment type="caution">
    <text evidence="6">The sequence shown here is derived from an EMBL/GenBank/DDBJ whole genome shotgun (WGS) entry which is preliminary data.</text>
</comment>
<dbReference type="InterPro" id="IPR036390">
    <property type="entry name" value="WH_DNA-bd_sf"/>
</dbReference>
<keyword evidence="2" id="KW-0805">Transcription regulation</keyword>
<evidence type="ECO:0000256" key="2">
    <source>
        <dbReference type="ARBA" id="ARBA00023015"/>
    </source>
</evidence>
<dbReference type="SUPFAM" id="SSF53850">
    <property type="entry name" value="Periplasmic binding protein-like II"/>
    <property type="match status" value="1"/>
</dbReference>
<name>A0A505MQ25_ACIBA</name>
<dbReference type="FunFam" id="1.10.10.10:FF:000001">
    <property type="entry name" value="LysR family transcriptional regulator"/>
    <property type="match status" value="1"/>
</dbReference>
<dbReference type="RefSeq" id="WP_031965083.1">
    <property type="nucleotide sequence ID" value="NZ_CP059300.1"/>
</dbReference>
<reference evidence="6 7" key="1">
    <citation type="journal article" date="2017" name="Ann. Clin. Microbiol. Antimicrob.">
        <title>New eight genes identified at the clinical multidrug-resistant Acinetobacter baumannii DMS06669 strain in a Vietnam hospital.</title>
        <authorList>
            <person name="Si-Tuan N."/>
            <person name="Ngoc H.M."/>
            <person name="Hang P.T.T."/>
            <person name="Nguyen C."/>
            <person name="Van P.H."/>
            <person name="Huong N.T."/>
        </authorList>
    </citation>
    <scope>NUCLEOTIDE SEQUENCE [LARGE SCALE GENOMIC DNA]</scope>
    <source>
        <strain evidence="6 7">DMS06669</strain>
    </source>
</reference>
<organism evidence="6 7">
    <name type="scientific">Acinetobacter baumannii</name>
    <dbReference type="NCBI Taxonomy" id="470"/>
    <lineage>
        <taxon>Bacteria</taxon>
        <taxon>Pseudomonadati</taxon>
        <taxon>Pseudomonadota</taxon>
        <taxon>Gammaproteobacteria</taxon>
        <taxon>Moraxellales</taxon>
        <taxon>Moraxellaceae</taxon>
        <taxon>Acinetobacter</taxon>
        <taxon>Acinetobacter calcoaceticus/baumannii complex</taxon>
    </lineage>
</organism>
<dbReference type="Proteomes" id="UP000480763">
    <property type="component" value="Unassembled WGS sequence"/>
</dbReference>
<evidence type="ECO:0000313" key="7">
    <source>
        <dbReference type="Proteomes" id="UP000480763"/>
    </source>
</evidence>
<dbReference type="Pfam" id="PF00126">
    <property type="entry name" value="HTH_1"/>
    <property type="match status" value="1"/>
</dbReference>
<gene>
    <name evidence="6" type="ORF">GSE42_15840</name>
</gene>